<dbReference type="RefSeq" id="WP_093093292.1">
    <property type="nucleotide sequence ID" value="NZ_FOTQ01000002.1"/>
</dbReference>
<protein>
    <submittedName>
        <fullName evidence="1">Uncharacterized protein</fullName>
    </submittedName>
</protein>
<dbReference type="Proteomes" id="UP000199144">
    <property type="component" value="Unassembled WGS sequence"/>
</dbReference>
<name>A0A1I4M2Z9_9RHOB</name>
<organism evidence="1 2">
    <name type="scientific">Shimia aestuarii</name>
    <dbReference type="NCBI Taxonomy" id="254406"/>
    <lineage>
        <taxon>Bacteria</taxon>
        <taxon>Pseudomonadati</taxon>
        <taxon>Pseudomonadota</taxon>
        <taxon>Alphaproteobacteria</taxon>
        <taxon>Rhodobacterales</taxon>
        <taxon>Roseobacteraceae</taxon>
    </lineage>
</organism>
<reference evidence="1 2" key="1">
    <citation type="submission" date="2016-10" db="EMBL/GenBank/DDBJ databases">
        <authorList>
            <person name="de Groot N.N."/>
        </authorList>
    </citation>
    <scope>NUCLEOTIDE SEQUENCE [LARGE SCALE GENOMIC DNA]</scope>
    <source>
        <strain evidence="1 2">DSM 15283</strain>
    </source>
</reference>
<sequence>MMMGFIAGASQVHADACDYRPSRILGDTGSTAVIGGGLAVTSTTGAATALGVYTLVNAGSGLTMLGSTLAGASGAGTIGIIAGTGGAVGTAGAIILNPFVWVPAAIVGVGGGGFEAACAFLVDERITEYDEVLVVMQSFATHANPEYFRLETNAIPAFISLSDGEGTWTRYDIENLYIADGVLKHRDWGRNTVIGRVVLLSDEDAELSESE</sequence>
<dbReference type="AlphaFoldDB" id="A0A1I4M2Z9"/>
<proteinExistence type="predicted"/>
<dbReference type="EMBL" id="FOTQ01000002">
    <property type="protein sequence ID" value="SFL97405.1"/>
    <property type="molecule type" value="Genomic_DNA"/>
</dbReference>
<accession>A0A1I4M2Z9</accession>
<keyword evidence="2" id="KW-1185">Reference proteome</keyword>
<dbReference type="OrthoDB" id="7877072at2"/>
<dbReference type="STRING" id="254406.SAMN04488042_102348"/>
<evidence type="ECO:0000313" key="2">
    <source>
        <dbReference type="Proteomes" id="UP000199144"/>
    </source>
</evidence>
<evidence type="ECO:0000313" key="1">
    <source>
        <dbReference type="EMBL" id="SFL97405.1"/>
    </source>
</evidence>
<gene>
    <name evidence="1" type="ORF">SAMN04488042_102348</name>
</gene>